<name>A0A1A7XBV4_9TELE</name>
<keyword evidence="1" id="KW-0675">Receptor</keyword>
<dbReference type="EMBL" id="HADW01013945">
    <property type="protein sequence ID" value="SBP15345.1"/>
    <property type="molecule type" value="Transcribed_RNA"/>
</dbReference>
<organism evidence="1">
    <name type="scientific">Iconisemion striatum</name>
    <dbReference type="NCBI Taxonomy" id="60296"/>
    <lineage>
        <taxon>Eukaryota</taxon>
        <taxon>Metazoa</taxon>
        <taxon>Chordata</taxon>
        <taxon>Craniata</taxon>
        <taxon>Vertebrata</taxon>
        <taxon>Euteleostomi</taxon>
        <taxon>Actinopterygii</taxon>
        <taxon>Neopterygii</taxon>
        <taxon>Teleostei</taxon>
        <taxon>Neoteleostei</taxon>
        <taxon>Acanthomorphata</taxon>
        <taxon>Ovalentaria</taxon>
        <taxon>Atherinomorphae</taxon>
        <taxon>Cyprinodontiformes</taxon>
        <taxon>Nothobranchiidae</taxon>
        <taxon>Iconisemion</taxon>
    </lineage>
</organism>
<accession>A0A1A7XBV4</accession>
<proteinExistence type="predicted"/>
<reference evidence="1" key="2">
    <citation type="submission" date="2016-06" db="EMBL/GenBank/DDBJ databases">
        <title>The genome of a short-lived fish provides insights into sex chromosome evolution and the genetic control of aging.</title>
        <authorList>
            <person name="Reichwald K."/>
            <person name="Felder M."/>
            <person name="Petzold A."/>
            <person name="Koch P."/>
            <person name="Groth M."/>
            <person name="Platzer M."/>
        </authorList>
    </citation>
    <scope>NUCLEOTIDE SEQUENCE</scope>
    <source>
        <tissue evidence="1">Brain</tissue>
    </source>
</reference>
<protein>
    <submittedName>
        <fullName evidence="1">Retinoic acid receptor, beta</fullName>
    </submittedName>
</protein>
<gene>
    <name evidence="1" type="primary">RARB</name>
</gene>
<reference evidence="1" key="1">
    <citation type="submission" date="2016-05" db="EMBL/GenBank/DDBJ databases">
        <authorList>
            <person name="Lavstsen T."/>
            <person name="Jespersen J.S."/>
        </authorList>
    </citation>
    <scope>NUCLEOTIDE SEQUENCE</scope>
    <source>
        <tissue evidence="1">Brain</tissue>
    </source>
</reference>
<evidence type="ECO:0000313" key="1">
    <source>
        <dbReference type="EMBL" id="SBP15345.1"/>
    </source>
</evidence>
<dbReference type="AlphaFoldDB" id="A0A1A7XBV4"/>
<feature type="non-terminal residue" evidence="1">
    <location>
        <position position="1"/>
    </location>
</feature>
<sequence length="39" mass="4355">VDLPGDVAAQRRSDECVFCFGLINRAPHHNLLSFLKCLV</sequence>